<dbReference type="Proteomes" id="UP001642483">
    <property type="component" value="Unassembled WGS sequence"/>
</dbReference>
<dbReference type="InterPro" id="IPR019734">
    <property type="entry name" value="TPR_rpt"/>
</dbReference>
<feature type="repeat" description="TPR" evidence="1">
    <location>
        <begin position="805"/>
        <end position="838"/>
    </location>
</feature>
<feature type="repeat" description="TPR" evidence="1">
    <location>
        <begin position="1068"/>
        <end position="1101"/>
    </location>
</feature>
<dbReference type="Pfam" id="PF13424">
    <property type="entry name" value="TPR_12"/>
    <property type="match status" value="4"/>
</dbReference>
<gene>
    <name evidence="4" type="ORF">CVLEPA_LOCUS15832</name>
</gene>
<protein>
    <recommendedName>
        <fullName evidence="3">Protein-PII uridylyltransferase N-terminal domain-containing protein</fullName>
    </recommendedName>
</protein>
<dbReference type="InterPro" id="IPR005105">
    <property type="entry name" value="GlnD_Uridyltrans_N"/>
</dbReference>
<feature type="coiled-coil region" evidence="2">
    <location>
        <begin position="116"/>
        <end position="159"/>
    </location>
</feature>
<accession>A0ABP0G1M1</accession>
<dbReference type="PROSITE" id="PS50005">
    <property type="entry name" value="TPR"/>
    <property type="match status" value="4"/>
</dbReference>
<reference evidence="4 5" key="1">
    <citation type="submission" date="2024-02" db="EMBL/GenBank/DDBJ databases">
        <authorList>
            <person name="Daric V."/>
            <person name="Darras S."/>
        </authorList>
    </citation>
    <scope>NUCLEOTIDE SEQUENCE [LARGE SCALE GENOMIC DNA]</scope>
</reference>
<dbReference type="SMART" id="SM00028">
    <property type="entry name" value="TPR"/>
    <property type="match status" value="20"/>
</dbReference>
<keyword evidence="1" id="KW-0802">TPR repeat</keyword>
<evidence type="ECO:0000313" key="5">
    <source>
        <dbReference type="Proteomes" id="UP001642483"/>
    </source>
</evidence>
<keyword evidence="5" id="KW-1185">Reference proteome</keyword>
<keyword evidence="2" id="KW-0175">Coiled coil</keyword>
<feature type="repeat" description="TPR" evidence="1">
    <location>
        <begin position="1024"/>
        <end position="1057"/>
    </location>
</feature>
<dbReference type="Pfam" id="PF13181">
    <property type="entry name" value="TPR_8"/>
    <property type="match status" value="1"/>
</dbReference>
<dbReference type="EMBL" id="CAWYQH010000098">
    <property type="protein sequence ID" value="CAK8684709.1"/>
    <property type="molecule type" value="Genomic_DNA"/>
</dbReference>
<organism evidence="4 5">
    <name type="scientific">Clavelina lepadiformis</name>
    <name type="common">Light-bulb sea squirt</name>
    <name type="synonym">Ascidia lepadiformis</name>
    <dbReference type="NCBI Taxonomy" id="159417"/>
    <lineage>
        <taxon>Eukaryota</taxon>
        <taxon>Metazoa</taxon>
        <taxon>Chordata</taxon>
        <taxon>Tunicata</taxon>
        <taxon>Ascidiacea</taxon>
        <taxon>Aplousobranchia</taxon>
        <taxon>Clavelinidae</taxon>
        <taxon>Clavelina</taxon>
    </lineage>
</organism>
<comment type="caution">
    <text evidence="4">The sequence shown here is derived from an EMBL/GenBank/DDBJ whole genome shotgun (WGS) entry which is preliminary data.</text>
</comment>
<evidence type="ECO:0000256" key="2">
    <source>
        <dbReference type="SAM" id="Coils"/>
    </source>
</evidence>
<dbReference type="InterPro" id="IPR011990">
    <property type="entry name" value="TPR-like_helical_dom_sf"/>
</dbReference>
<dbReference type="PANTHER" id="PTHR19959:SF119">
    <property type="entry name" value="FUNGAL LIPASE-LIKE DOMAIN-CONTAINING PROTEIN"/>
    <property type="match status" value="1"/>
</dbReference>
<dbReference type="Pfam" id="PF03445">
    <property type="entry name" value="DUF294"/>
    <property type="match status" value="1"/>
</dbReference>
<dbReference type="SUPFAM" id="SSF48452">
    <property type="entry name" value="TPR-like"/>
    <property type="match status" value="5"/>
</dbReference>
<sequence length="1498" mass="171399">MDSLRQQLLEEEIGIVRHLKRDLCYRNGKERNPKESAKALHKLGLIYMKYGLDCGDLVDKICLIRSAGLLNAAIAREPENVENVRRDLKKLCTDLLHVAGADKADADLIEIATLIKDALKEMRAKVHEELKRLKHIPENETDEEKLTVLEEEKVKLVMEMQENVTKEYTRIMDMAANNIEIVMGKRPCEFVVAGMGSLARKEITPYSDFEHVIVLEEGVQECGDYEMVLNYFRWFTTIFHVTLINMQETLIRTLNIPSLNGEEDDWFFDAYTTGGVTFDGMVSHACKFPLGRWFPTDEKKFTTELIKPLSQMVSYLDRRESVKNGYYLADVLTKTCFVSGNKELYDQFQNAVQKKIAKIEVTGEVKRQVSDNFLCFHTRANLLEMIDKRKFDIKRTMYRTTTVFISALGRIFKLKEAPCFDIIETLAKEGVCSTKFKQKLKYAVAVACELRLKIYMKKGSQDDRLNDHVKYQEKAVQTIIDAVGRKSIIDYFRIAYCLQYDMQNILQIKVVKFYFTFALLIINISWLLRMLQKVPSEILIDLLYFKVKNEFDEEMKLVEVVQGKDFLGKAYLHLSICDVVWKIAKCDNYTLMGKTEFHSENINSTNEQTIEASNTVGDVLYLSMDYEEALEQYSVALRHIEDIRSCKTTACNSLSDVGQKNDHQSDLNELEAGTYERMASCLFKLDKYAECLEYAMKLLSLRQHLSANSNYDEKMANSYKVVGTTLIALERYSEALPYLEQCLDVLERLTGDSLNRQRNIALTYTSISQCMIGLDNHSKALKTLEKSIEILKQTSVNEDKDKALASTYNTVGDCFSKIGQYGKALEHFQKMHKIIANISENDERNKDLAKALQILAGCLGNLYRYSESLEYHLKALNIKQHLSANLALDDDIAHSYYGIAKCLLNLNKKSEAEVYAEKALSIGMRVTKDDKKKLAKYYAEYASILYELPKHVKSLQYYKKALAIQKTLLSDEEFDTQLAWYYHGVGLCLQALQKNEQEAVKYLKQALSIRLKLSKDPDKTRKIATSYNDIGNSLNDLNKNEEGLQHFRKAIAILKRTTEDEDRDELLGDVLNNFGSCLLAQGASKEALECYEKALQIRKNITENEDCDWKVAAIYSGRASCLSALYRKSESLESYQKALGIFRKSSVDECNDILVARTCNSFGIELSNSDNVLQALKYHQQALDILKVISATGAYQRDLAATYENVGCCFRRLHMFTEALPFFQKCVDLRRSSSANEANEKDLAAAYYNFANCMTGLNRISEALEYHQKALGIRKSIATDEKKDEGLAHSYNAVGECFSKLNKPEECLRNYNKALDIFMHISIDHERDENVGTMYNNIAAALLSLKQFNESLTIFKKALNIRKVTSSKQIIAETYSNVGSCLEGLNKYSDALEHFQQAKINFEHSESVESERYVALSYNKMGFCLFLLDRIPESLLNYQKEFELLVKLSPDKEQDGKLAQSYRSMGLCHIRLKCLEEALDCLVKSQIIQNNISYEHSE</sequence>
<evidence type="ECO:0000259" key="3">
    <source>
        <dbReference type="Pfam" id="PF03445"/>
    </source>
</evidence>
<dbReference type="Gene3D" id="1.25.40.10">
    <property type="entry name" value="Tetratricopeptide repeat domain"/>
    <property type="match status" value="6"/>
</dbReference>
<name>A0ABP0G1M1_CLALP</name>
<dbReference type="PANTHER" id="PTHR19959">
    <property type="entry name" value="KINESIN LIGHT CHAIN"/>
    <property type="match status" value="1"/>
</dbReference>
<feature type="domain" description="Protein-PII uridylyltransferase N-terminal" evidence="3">
    <location>
        <begin position="157"/>
        <end position="239"/>
    </location>
</feature>
<feature type="repeat" description="TPR" evidence="1">
    <location>
        <begin position="1200"/>
        <end position="1233"/>
    </location>
</feature>
<proteinExistence type="predicted"/>
<evidence type="ECO:0000313" key="4">
    <source>
        <dbReference type="EMBL" id="CAK8684709.1"/>
    </source>
</evidence>
<evidence type="ECO:0000256" key="1">
    <source>
        <dbReference type="PROSITE-ProRule" id="PRU00339"/>
    </source>
</evidence>